<dbReference type="PANTHER" id="PTHR30204:SF90">
    <property type="entry name" value="HTH-TYPE TRANSCRIPTIONAL ACTIVATOR MTA"/>
    <property type="match status" value="1"/>
</dbReference>
<dbReference type="Gene3D" id="1.10.490.50">
    <property type="entry name" value="Antibiotic binding domain of TipA-like multidrug resistance regulators"/>
    <property type="match status" value="1"/>
</dbReference>
<dbReference type="CDD" id="cd01106">
    <property type="entry name" value="HTH_TipAL-Mta"/>
    <property type="match status" value="1"/>
</dbReference>
<dbReference type="InterPro" id="IPR012925">
    <property type="entry name" value="TipAS_dom"/>
</dbReference>
<dbReference type="SMART" id="SM00422">
    <property type="entry name" value="HTH_MERR"/>
    <property type="match status" value="1"/>
</dbReference>
<dbReference type="EMBL" id="JAFBIT010000001">
    <property type="protein sequence ID" value="MCF2651615.1"/>
    <property type="molecule type" value="Genomic_DNA"/>
</dbReference>
<evidence type="ECO:0000259" key="5">
    <source>
        <dbReference type="PROSITE" id="PS50937"/>
    </source>
</evidence>
<dbReference type="PRINTS" id="PR00040">
    <property type="entry name" value="HTHMERR"/>
</dbReference>
<dbReference type="Gene3D" id="1.10.1660.10">
    <property type="match status" value="1"/>
</dbReference>
<evidence type="ECO:0000256" key="4">
    <source>
        <dbReference type="ARBA" id="ARBA00023163"/>
    </source>
</evidence>
<keyword evidence="1" id="KW-0805">Transcription regulation</keyword>
<comment type="caution">
    <text evidence="6">The sequence shown here is derived from an EMBL/GenBank/DDBJ whole genome shotgun (WGS) entry which is preliminary data.</text>
</comment>
<evidence type="ECO:0000256" key="2">
    <source>
        <dbReference type="ARBA" id="ARBA00023125"/>
    </source>
</evidence>
<keyword evidence="2" id="KW-0238">DNA-binding</keyword>
<evidence type="ECO:0000313" key="6">
    <source>
        <dbReference type="EMBL" id="MCF2651615.1"/>
    </source>
</evidence>
<keyword evidence="7" id="KW-1185">Reference proteome</keyword>
<evidence type="ECO:0000313" key="7">
    <source>
        <dbReference type="Proteomes" id="UP001299220"/>
    </source>
</evidence>
<proteinExistence type="predicted"/>
<keyword evidence="3" id="KW-0010">Activator</keyword>
<organism evidence="6 7">
    <name type="scientific">Anaeromassilibacillus senegalensis</name>
    <dbReference type="NCBI Taxonomy" id="1673717"/>
    <lineage>
        <taxon>Bacteria</taxon>
        <taxon>Bacillati</taxon>
        <taxon>Bacillota</taxon>
        <taxon>Clostridia</taxon>
        <taxon>Eubacteriales</taxon>
        <taxon>Acutalibacteraceae</taxon>
        <taxon>Anaeromassilibacillus</taxon>
    </lineage>
</organism>
<dbReference type="InterPro" id="IPR036244">
    <property type="entry name" value="TipA-like_antibiotic-bd"/>
</dbReference>
<keyword evidence="4" id="KW-0804">Transcription</keyword>
<dbReference type="InterPro" id="IPR009061">
    <property type="entry name" value="DNA-bd_dom_put_sf"/>
</dbReference>
<sequence>MDYTVQSLAALSGVSRRTLSYYDQIGLLKPARVAENGYRIYGKEQVERLQQILLYRALGMKLEEIQAVLSAPDFDACRALEEHLCRLEEKKQQIEKQIQSVRKTLSAKKGDYIMKDAERFEGFKEEMIRKNEAKYGAEIRQKYGEEAVDASIFKVRGMSEERWQAAEALRAKAEALFSEAMREGYLKSETARQACAVHGEWIRLFWKDGTYSKAAHAALGEMYAVDPRFRAYYEKQIGEGAAEFLRDALAVYAQTENMQN</sequence>
<dbReference type="SUPFAM" id="SSF46955">
    <property type="entry name" value="Putative DNA-binding domain"/>
    <property type="match status" value="1"/>
</dbReference>
<dbReference type="PROSITE" id="PS50937">
    <property type="entry name" value="HTH_MERR_2"/>
    <property type="match status" value="1"/>
</dbReference>
<protein>
    <submittedName>
        <fullName evidence="6">MerR family transcriptional regulator</fullName>
    </submittedName>
</protein>
<dbReference type="SUPFAM" id="SSF89082">
    <property type="entry name" value="Antibiotic binding domain of TipA-like multidrug resistance regulators"/>
    <property type="match status" value="1"/>
</dbReference>
<evidence type="ECO:0000256" key="3">
    <source>
        <dbReference type="ARBA" id="ARBA00023159"/>
    </source>
</evidence>
<accession>A0ABS9CMQ8</accession>
<dbReference type="Proteomes" id="UP001299220">
    <property type="component" value="Unassembled WGS sequence"/>
</dbReference>
<dbReference type="Pfam" id="PF07739">
    <property type="entry name" value="TipAS"/>
    <property type="match status" value="1"/>
</dbReference>
<dbReference type="PANTHER" id="PTHR30204">
    <property type="entry name" value="REDOX-CYCLING DRUG-SENSING TRANSCRIPTIONAL ACTIVATOR SOXR"/>
    <property type="match status" value="1"/>
</dbReference>
<dbReference type="InterPro" id="IPR000551">
    <property type="entry name" value="MerR-type_HTH_dom"/>
</dbReference>
<gene>
    <name evidence="6" type="ORF">JQM67_03265</name>
</gene>
<feature type="domain" description="HTH merR-type" evidence="5">
    <location>
        <begin position="1"/>
        <end position="71"/>
    </location>
</feature>
<dbReference type="InterPro" id="IPR047057">
    <property type="entry name" value="MerR_fam"/>
</dbReference>
<dbReference type="RefSeq" id="WP_235322626.1">
    <property type="nucleotide sequence ID" value="NZ_JAFBIT010000001.1"/>
</dbReference>
<dbReference type="Pfam" id="PF13411">
    <property type="entry name" value="MerR_1"/>
    <property type="match status" value="1"/>
</dbReference>
<name>A0ABS9CMQ8_9FIRM</name>
<reference evidence="6 7" key="1">
    <citation type="submission" date="2020-12" db="EMBL/GenBank/DDBJ databases">
        <title>Whole genome sequences of gut porcine anaerobes.</title>
        <authorList>
            <person name="Kubasova T."/>
            <person name="Jahodarova E."/>
            <person name="Rychlik I."/>
        </authorList>
    </citation>
    <scope>NUCLEOTIDE SEQUENCE [LARGE SCALE GENOMIC DNA]</scope>
    <source>
        <strain evidence="6 7">An867</strain>
    </source>
</reference>
<evidence type="ECO:0000256" key="1">
    <source>
        <dbReference type="ARBA" id="ARBA00023015"/>
    </source>
</evidence>